<protein>
    <submittedName>
        <fullName evidence="1">E3 ubiquitin-protein ligase ubr2</fullName>
        <ecNumber evidence="1">2.3.2.27</ecNumber>
    </submittedName>
</protein>
<proteinExistence type="predicted"/>
<evidence type="ECO:0000313" key="2">
    <source>
        <dbReference type="Proteomes" id="UP001163046"/>
    </source>
</evidence>
<keyword evidence="1" id="KW-0808">Transferase</keyword>
<dbReference type="OrthoDB" id="26387at2759"/>
<accession>A0A9W9YX47</accession>
<organism evidence="1 2">
    <name type="scientific">Desmophyllum pertusum</name>
    <dbReference type="NCBI Taxonomy" id="174260"/>
    <lineage>
        <taxon>Eukaryota</taxon>
        <taxon>Metazoa</taxon>
        <taxon>Cnidaria</taxon>
        <taxon>Anthozoa</taxon>
        <taxon>Hexacorallia</taxon>
        <taxon>Scleractinia</taxon>
        <taxon>Caryophylliina</taxon>
        <taxon>Caryophylliidae</taxon>
        <taxon>Desmophyllum</taxon>
    </lineage>
</organism>
<comment type="caution">
    <text evidence="1">The sequence shown here is derived from an EMBL/GenBank/DDBJ whole genome shotgun (WGS) entry which is preliminary data.</text>
</comment>
<name>A0A9W9YX47_9CNID</name>
<gene>
    <name evidence="1" type="primary">UBR2_2</name>
    <name evidence="1" type="ORF">OS493_028235</name>
</gene>
<sequence>MHHKVIAHQMCAVQMLGWLNKITNYSDGLRRILCNTVVPKEDCDLLGRVLLADSTLWKVARAHTHKLFMNTMLMDPVGKRAFAIHFTKHYSQLQTDFVEDDHEHQCLSE</sequence>
<dbReference type="EMBL" id="MU826852">
    <property type="protein sequence ID" value="KAJ7371071.1"/>
    <property type="molecule type" value="Genomic_DNA"/>
</dbReference>
<keyword evidence="2" id="KW-1185">Reference proteome</keyword>
<evidence type="ECO:0000313" key="1">
    <source>
        <dbReference type="EMBL" id="KAJ7371071.1"/>
    </source>
</evidence>
<dbReference type="Proteomes" id="UP001163046">
    <property type="component" value="Unassembled WGS sequence"/>
</dbReference>
<dbReference type="GO" id="GO:0061630">
    <property type="term" value="F:ubiquitin protein ligase activity"/>
    <property type="evidence" value="ECO:0007669"/>
    <property type="project" value="UniProtKB-EC"/>
</dbReference>
<keyword evidence="1" id="KW-0012">Acyltransferase</keyword>
<dbReference type="EC" id="2.3.2.27" evidence="1"/>
<dbReference type="AlphaFoldDB" id="A0A9W9YX47"/>
<reference evidence="1" key="1">
    <citation type="submission" date="2023-01" db="EMBL/GenBank/DDBJ databases">
        <title>Genome assembly of the deep-sea coral Lophelia pertusa.</title>
        <authorList>
            <person name="Herrera S."/>
            <person name="Cordes E."/>
        </authorList>
    </citation>
    <scope>NUCLEOTIDE SEQUENCE</scope>
    <source>
        <strain evidence="1">USNM1676648</strain>
        <tissue evidence="1">Polyp</tissue>
    </source>
</reference>